<dbReference type="PANTHER" id="PTHR30344">
    <property type="entry name" value="6-PHOSPHOGLUCONOLACTONASE-RELATED"/>
    <property type="match status" value="1"/>
</dbReference>
<dbReference type="InterPro" id="IPR050282">
    <property type="entry name" value="Cycloisomerase_2"/>
</dbReference>
<reference evidence="3 4" key="1">
    <citation type="submission" date="2024-02" db="EMBL/GenBank/DDBJ databases">
        <title>Rubritalea halochordaticola NBRC 107102.</title>
        <authorList>
            <person name="Ichikawa N."/>
            <person name="Katano-Makiyama Y."/>
            <person name="Hidaka K."/>
        </authorList>
    </citation>
    <scope>NUCLEOTIDE SEQUENCE [LARGE SCALE GENOMIC DNA]</scope>
    <source>
        <strain evidence="3 4">NBRC 107102</strain>
    </source>
</reference>
<protein>
    <submittedName>
        <fullName evidence="3">6-phosphogluconolactonase</fullName>
    </submittedName>
</protein>
<sequence>MTCSEIRLSPDNKHLYTGNRDINYKKRDSLSHLTITDDPAGAPELKQVLSLPISIPRNFNITPKGKWIITGGQISNNLLAIRRNTETGALELTDHLIEVPSPQCILIKTD</sequence>
<dbReference type="Pfam" id="PF10282">
    <property type="entry name" value="Lactonase"/>
    <property type="match status" value="1"/>
</dbReference>
<comment type="caution">
    <text evidence="3">The sequence shown here is derived from an EMBL/GenBank/DDBJ whole genome shotgun (WGS) entry which is preliminary data.</text>
</comment>
<keyword evidence="2" id="KW-0119">Carbohydrate metabolism</keyword>
<dbReference type="Gene3D" id="2.130.10.10">
    <property type="entry name" value="YVTN repeat-like/Quinoprotein amine dehydrogenase"/>
    <property type="match status" value="1"/>
</dbReference>
<comment type="similarity">
    <text evidence="1">Belongs to the cycloisomerase 2 family.</text>
</comment>
<dbReference type="Proteomes" id="UP001424741">
    <property type="component" value="Unassembled WGS sequence"/>
</dbReference>
<keyword evidence="4" id="KW-1185">Reference proteome</keyword>
<proteinExistence type="inferred from homology"/>
<evidence type="ECO:0000256" key="2">
    <source>
        <dbReference type="ARBA" id="ARBA00022526"/>
    </source>
</evidence>
<dbReference type="InterPro" id="IPR015943">
    <property type="entry name" value="WD40/YVTN_repeat-like_dom_sf"/>
</dbReference>
<name>A0ABP9V4Q7_9BACT</name>
<organism evidence="3 4">
    <name type="scientific">Rubritalea halochordaticola</name>
    <dbReference type="NCBI Taxonomy" id="714537"/>
    <lineage>
        <taxon>Bacteria</taxon>
        <taxon>Pseudomonadati</taxon>
        <taxon>Verrucomicrobiota</taxon>
        <taxon>Verrucomicrobiia</taxon>
        <taxon>Verrucomicrobiales</taxon>
        <taxon>Rubritaleaceae</taxon>
        <taxon>Rubritalea</taxon>
    </lineage>
</organism>
<evidence type="ECO:0000256" key="1">
    <source>
        <dbReference type="ARBA" id="ARBA00005564"/>
    </source>
</evidence>
<dbReference type="PANTHER" id="PTHR30344:SF1">
    <property type="entry name" value="6-PHOSPHOGLUCONOLACTONASE"/>
    <property type="match status" value="1"/>
</dbReference>
<dbReference type="EMBL" id="BAABRL010000025">
    <property type="protein sequence ID" value="GAA5497651.1"/>
    <property type="molecule type" value="Genomic_DNA"/>
</dbReference>
<dbReference type="SUPFAM" id="SSF50974">
    <property type="entry name" value="Nitrous oxide reductase, N-terminal domain"/>
    <property type="match status" value="1"/>
</dbReference>
<accession>A0ABP9V4Q7</accession>
<keyword evidence="2" id="KW-0313">Glucose metabolism</keyword>
<gene>
    <name evidence="3" type="primary">pgl</name>
    <name evidence="3" type="ORF">Rhal01_03848</name>
</gene>
<dbReference type="InterPro" id="IPR011045">
    <property type="entry name" value="N2O_reductase_N"/>
</dbReference>
<evidence type="ECO:0000313" key="4">
    <source>
        <dbReference type="Proteomes" id="UP001424741"/>
    </source>
</evidence>
<evidence type="ECO:0000313" key="3">
    <source>
        <dbReference type="EMBL" id="GAA5497651.1"/>
    </source>
</evidence>
<dbReference type="InterPro" id="IPR019405">
    <property type="entry name" value="Lactonase_7-beta_prop"/>
</dbReference>